<sequence length="1870" mass="187859">MNKVHKHIWSKTLQRLIVVPECAKGSQGKKGGRRGPAVALAATAMSTFPAWAQNVLPTGGQVVSGAATIATSGSAMTINQASDRMIANWQSFSIGAGNSVTFNQPGASSVALNRVVGQAPSQLLGSLNANGQVFLINPNGVVIGQGASVQTGGFVASTLGITNEDFLKGNYRFTGSGGAIVNQGKVSGSVVALIAPSVTNEGTISGNTALAAGTDVLLDFDGDGLLSVEVKASTVRTLVENKGLIRADGGTAILTAKGASDAMKGVVNNTGAIQARTLARKNGRILLLGDMQHGEAHVSGTLDASAPNGGNGGFIETSAKKVKVAAGARITTKAPTGQTGTWLIDPNDYTIAASGGDITGAALSAQLANTNITIQSANGATAGNGDIFVNDSVSWSANKLTLSAHRNIVVNAAMNASGTAGLALEYGQGAATAGNTATYTVNAPVNLAATGSFSTKLGSDGTVRNYTIITDVNALQNVRANISGDYVLGSDIDASATATWNSGAGFVPINGFKGGMLGFTGIFDGLGHAIHDLNIRFTDNESGLFGRVGSGGVIRNVGLIGGTITGQYDVGALVGRNDLGTISNSYSTASVAGTSAVGGLVGHNAQGTVQTSYSSGSVSASSNEAGGLIGLNVRGTVETSYATGSVSGVRFVGGLVGRNNYGTIRNSYAKGNVSASDNIYGQVGGLVGDNLGTIANSYATGDVAVNLGYYVGALVGNSYSGTVSSSFWKVQSWGARGCGSSDCGTGLTTTQMQDPFRFIDAGWDFTNIWTRSYLFDNDRHMMLRWQGGGWLYDSFVRVSGNVSKTYGGPNPSLDPVVTAAGKVSVSLGGAVSPTAGAGSSYAWTDANVLSFSGGGRTYTVIGSGGLTVTKAPLTVTANNAARTYDGQAFPGGTGVTYSGFVNGENASVLGGSLVYGGSALGAKNAGTYTITASGLSAQNYDITYLGGQLTINPAAITVSTSDVVKTYDGTTRANGAVVLASGQLFGTDALSGGTFAFADKNAGTNKTVRVSGVTVSDGNNGNNYVVSYADNTTSTINPAAITVSTADVVRTYEGNNTTTPFGSGMTTNLGRPVAVSGQLYGTDSLSGGIYAFTDKNAGTNKSVTVSNVTVNDGNGGNNYIVTYADNTTSTINKAPLEVAVHAPSKTYDGQAFSGGSILTYGLMPGDDVSVLGTPVFGGTAQSATNAGTYTVTAFGFSPQNYYIFSNRSGTLTINKAPLTVTLGSDARTYNGQAYSGGNGWTIGGFVNGENASVLGGSLVYGGSAQGAKNAGTYTIAASGLTAQNYDITYVSGQLTIDKAALTVTANDAARTYDGQAFSGGNGVRYSGFVNGENASVLGGSLVYGGTSQGARNAGTYTLTASGLTSQNYNITYLDGTLTTSKAPLTVTANNAARTYDGQAFPGGTGVTYSGFVNGENASVLGGSLVYGGSALGAKNAGTYTITASGLSAQNYDITYLGGQLTINPAAITVSTSDVVKTYDGTTRANGAVVLASGQLFGTDALSGGTFAFADKNAGTNKTVRVSGVTVSDGNNGNNYVVSYADNTTSTINRAVISTITGISADKTYDGTTAATLNTVGAVFNGMAAGDHLTVASGTGAFSDKNAGAGKRVTITGLSLGGADAGNYVLASTTATTTAEIARATAALSGFTAASKTYDGTTAATLINAGTLIGVHSGDSVSFTHGAATFSDKNAGTNKTVTLNGVTLTGTDAGNYMLASPATTTADIARAVITGISGITANSKSYDGTTLAKLNTVGALFSGVFPGDNLSIASAVGRFADANPGQNKRVDITSIVLGGPDAGNYRLSGTMGLTATADINTVIAPPLTPLQIRSASLTDDDPDALARGMFTLPVHDLLAANDVVIDLGAVTGPTP</sequence>
<evidence type="ECO:0000256" key="1">
    <source>
        <dbReference type="ARBA" id="ARBA00004613"/>
    </source>
</evidence>
<dbReference type="Gene3D" id="3.30.210.10">
    <property type="entry name" value="DNA polymerase, thumb domain"/>
    <property type="match status" value="5"/>
</dbReference>
<dbReference type="Gene3D" id="2.160.20.10">
    <property type="entry name" value="Single-stranded right-handed beta-helix, Pectin lyase-like"/>
    <property type="match status" value="1"/>
</dbReference>
<protein>
    <submittedName>
        <fullName evidence="5">YDG domain-containing protein</fullName>
    </submittedName>
</protein>
<dbReference type="Pfam" id="PF18657">
    <property type="entry name" value="YDG"/>
    <property type="match status" value="6"/>
</dbReference>
<reference evidence="5 6" key="1">
    <citation type="submission" date="2023-05" db="EMBL/GenBank/DDBJ databases">
        <title>Chelatococcus sp. nov., a moderately thermophilic bacterium isolated from hot spring microbial mat.</title>
        <authorList>
            <person name="Hu C.-J."/>
            <person name="Li W.-J."/>
        </authorList>
    </citation>
    <scope>NUCLEOTIDE SEQUENCE [LARGE SCALE GENOMIC DNA]</scope>
    <source>
        <strain evidence="5 6">SYSU G07232</strain>
    </source>
</reference>
<proteinExistence type="predicted"/>
<dbReference type="EMBL" id="JASJEV010000001">
    <property type="protein sequence ID" value="MDJ1157025.1"/>
    <property type="molecule type" value="Genomic_DNA"/>
</dbReference>
<keyword evidence="3" id="KW-0732">Signal</keyword>
<feature type="domain" description="Filamentous haemagglutinin FhaB/tRNA nuclease CdiA-like TPS" evidence="4">
    <location>
        <begin position="53"/>
        <end position="165"/>
    </location>
</feature>
<dbReference type="PANTHER" id="PTHR12338">
    <property type="entry name" value="AUTOTRANSPORTER"/>
    <property type="match status" value="1"/>
</dbReference>
<accession>A0ABT7ACC9</accession>
<dbReference type="Pfam" id="PF13018">
    <property type="entry name" value="ESPR"/>
    <property type="match status" value="1"/>
</dbReference>
<keyword evidence="2" id="KW-0964">Secreted</keyword>
<evidence type="ECO:0000313" key="5">
    <source>
        <dbReference type="EMBL" id="MDJ1157025.1"/>
    </source>
</evidence>
<dbReference type="InterPro" id="IPR041248">
    <property type="entry name" value="YDG"/>
</dbReference>
<evidence type="ECO:0000256" key="2">
    <source>
        <dbReference type="ARBA" id="ARBA00022525"/>
    </source>
</evidence>
<dbReference type="RefSeq" id="WP_283739011.1">
    <property type="nucleotide sequence ID" value="NZ_JASJEV010000001.1"/>
</dbReference>
<dbReference type="InterPro" id="IPR041286">
    <property type="entry name" value="MBG_2"/>
</dbReference>
<evidence type="ECO:0000259" key="4">
    <source>
        <dbReference type="SMART" id="SM00912"/>
    </source>
</evidence>
<dbReference type="Gene3D" id="2.160.20.110">
    <property type="match status" value="1"/>
</dbReference>
<dbReference type="InterPro" id="IPR011050">
    <property type="entry name" value="Pectin_lyase_fold/virulence"/>
</dbReference>
<gene>
    <name evidence="5" type="ORF">QNA08_02070</name>
</gene>
<dbReference type="Proteomes" id="UP001321492">
    <property type="component" value="Unassembled WGS sequence"/>
</dbReference>
<comment type="subcellular location">
    <subcellularLocation>
        <location evidence="1">Secreted</location>
    </subcellularLocation>
</comment>
<comment type="caution">
    <text evidence="5">The sequence shown here is derived from an EMBL/GenBank/DDBJ whole genome shotgun (WGS) entry which is preliminary data.</text>
</comment>
<dbReference type="InterPro" id="IPR050909">
    <property type="entry name" value="Bact_Autotransporter_VF"/>
</dbReference>
<name>A0ABT7ACC9_9HYPH</name>
<keyword evidence="6" id="KW-1185">Reference proteome</keyword>
<evidence type="ECO:0000256" key="3">
    <source>
        <dbReference type="ARBA" id="ARBA00022729"/>
    </source>
</evidence>
<dbReference type="NCBIfam" id="TIGR01901">
    <property type="entry name" value="adhes_NPXG"/>
    <property type="match status" value="1"/>
</dbReference>
<evidence type="ECO:0000313" key="6">
    <source>
        <dbReference type="Proteomes" id="UP001321492"/>
    </source>
</evidence>
<dbReference type="InterPro" id="IPR012334">
    <property type="entry name" value="Pectin_lyas_fold"/>
</dbReference>
<dbReference type="InterPro" id="IPR037160">
    <property type="entry name" value="DNA_Pol_thumb_sf"/>
</dbReference>
<dbReference type="SMART" id="SM00912">
    <property type="entry name" value="Haemagg_act"/>
    <property type="match status" value="1"/>
</dbReference>
<dbReference type="PANTHER" id="PTHR12338:SF8">
    <property type="entry name" value="HEME_HEMOPEXIN-BINDING PROTEIN"/>
    <property type="match status" value="1"/>
</dbReference>
<dbReference type="InterPro" id="IPR008638">
    <property type="entry name" value="FhaB/CdiA-like_TPS"/>
</dbReference>
<dbReference type="Pfam" id="PF05860">
    <property type="entry name" value="TPS"/>
    <property type="match status" value="1"/>
</dbReference>
<dbReference type="Pfam" id="PF07581">
    <property type="entry name" value="Glug"/>
    <property type="match status" value="2"/>
</dbReference>
<dbReference type="InterPro" id="IPR011493">
    <property type="entry name" value="GLUG"/>
</dbReference>
<dbReference type="SUPFAM" id="SSF51126">
    <property type="entry name" value="Pectin lyase-like"/>
    <property type="match status" value="1"/>
</dbReference>
<dbReference type="Pfam" id="PF18676">
    <property type="entry name" value="MBG_2"/>
    <property type="match status" value="4"/>
</dbReference>
<organism evidence="5 6">
    <name type="scientific">Chelatococcus albus</name>
    <dbReference type="NCBI Taxonomy" id="3047466"/>
    <lineage>
        <taxon>Bacteria</taxon>
        <taxon>Pseudomonadati</taxon>
        <taxon>Pseudomonadota</taxon>
        <taxon>Alphaproteobacteria</taxon>
        <taxon>Hyphomicrobiales</taxon>
        <taxon>Chelatococcaceae</taxon>
        <taxon>Chelatococcus</taxon>
    </lineage>
</organism>
<dbReference type="InterPro" id="IPR024973">
    <property type="entry name" value="ESPR"/>
</dbReference>